<organism evidence="3 4">
    <name type="scientific">Paramecium sonneborni</name>
    <dbReference type="NCBI Taxonomy" id="65129"/>
    <lineage>
        <taxon>Eukaryota</taxon>
        <taxon>Sar</taxon>
        <taxon>Alveolata</taxon>
        <taxon>Ciliophora</taxon>
        <taxon>Intramacronucleata</taxon>
        <taxon>Oligohymenophorea</taxon>
        <taxon>Peniculida</taxon>
        <taxon>Parameciidae</taxon>
        <taxon>Paramecium</taxon>
    </lineage>
</organism>
<dbReference type="PANTHER" id="PTHR46069">
    <property type="entry name" value="TUBULIN TYROSINE LIGASE"/>
    <property type="match status" value="1"/>
</dbReference>
<evidence type="ECO:0000313" key="3">
    <source>
        <dbReference type="EMBL" id="CAD8122411.1"/>
    </source>
</evidence>
<protein>
    <recommendedName>
        <fullName evidence="5">Tubulin-tyrosine ligase family protein</fullName>
    </recommendedName>
</protein>
<dbReference type="PANTHER" id="PTHR46069:SF1">
    <property type="entry name" value="CHROMOSOME UNDETERMINED SCAFFOLD_125, WHOLE GENOME SHOTGUN SEQUENCE"/>
    <property type="match status" value="1"/>
</dbReference>
<feature type="coiled-coil region" evidence="1">
    <location>
        <begin position="251"/>
        <end position="309"/>
    </location>
</feature>
<dbReference type="OrthoDB" id="290395at2759"/>
<sequence length="883" mass="105155">MIIQPRYSQKIADTFYNSKDFYSYHQKQFIALKPLVQRLEHLSISQRTKIQSIKDRTNSEILTAFINRGLLQTQQKAQTTKTNENSQSILIKQSYDDKITREDLLTQQALQTIEELEKNKKILPPLRLYADKLKLKKRQYQSKEKVETLKNSMIETPTLQKALSRKNRVFIQSEQKSISENEQSVHKMGRTTSTPLMQKSKEEKEEQGTSRSGTPQKEVQNISPIKNVQKYLTKQLSIYTPQYKTIKEKKLQSALHLSQQQQQQIQQQQQQQQQPIYIDKKIIPRKKKKQNQNNIIEQQNQQKEKWTLRHTSYRCFLNKINFSNNQCITCPNKLDVPAYYYYVGLGNNGGLVKNIFRQRWWWSEVESLDTTKVNMSWTQLKQNVYIELLHPYHTDFGAQSSESFILSHEETIGDTTDSDIDIRPKQVSITGGIQKQQSSSQHQLKKPPNYYSIKRIFNSQDLQKLLNYMEETKCFDSQLIFSDCSEKLLKEIKQYCTIQRLDSRYQKMHNHMEDNWHLGNKKALFYNMKLYFQIIKEDYNKLLPVTFHVQKGLSDIEYSKFLDYYNKRSEELRELEKNRDRKDKKKLPLNLWIIKPGELTNRGNGITVCNDLNEINKIISEEFQEGRQRTYIVQQYIDNPFLYNKRKFDIRCYMLLTSQNGIFKGYWYQEGYIRTSSKEFTTKCLDRFVHLTNDAVQSKDQDYGKHEPGNKISYIEFQRYVDCNYPNSKLNFFIDIYPKMRSAALDMMKATYGKIDPHRRINSFELYGLDFMIDENFKLWLIEANTNPCLELSCPLLNRIIPTMVENLFRIAVDPIFPPPFFDEWPQNKKLFIPDNVIENNKFELIFDELIEKKNMFNLFRDNKIEQECFDIEEEEEEEEEKD</sequence>
<keyword evidence="1" id="KW-0175">Coiled coil</keyword>
<gene>
    <name evidence="3" type="ORF">PSON_ATCC_30995.1.T1380083</name>
</gene>
<dbReference type="PROSITE" id="PS51221">
    <property type="entry name" value="TTL"/>
    <property type="match status" value="1"/>
</dbReference>
<evidence type="ECO:0008006" key="5">
    <source>
        <dbReference type="Google" id="ProtNLM"/>
    </source>
</evidence>
<feature type="region of interest" description="Disordered" evidence="2">
    <location>
        <begin position="174"/>
        <end position="222"/>
    </location>
</feature>
<dbReference type="EMBL" id="CAJJDN010000138">
    <property type="protein sequence ID" value="CAD8122411.1"/>
    <property type="molecule type" value="Genomic_DNA"/>
</dbReference>
<reference evidence="3" key="1">
    <citation type="submission" date="2021-01" db="EMBL/GenBank/DDBJ databases">
        <authorList>
            <consortium name="Genoscope - CEA"/>
            <person name="William W."/>
        </authorList>
    </citation>
    <scope>NUCLEOTIDE SEQUENCE</scope>
</reference>
<dbReference type="Pfam" id="PF03133">
    <property type="entry name" value="TTL"/>
    <property type="match status" value="1"/>
</dbReference>
<dbReference type="InterPro" id="IPR004344">
    <property type="entry name" value="TTL/TTLL_fam"/>
</dbReference>
<name>A0A8S1R2U9_9CILI</name>
<feature type="compositionally biased region" description="Polar residues" evidence="2">
    <location>
        <begin position="209"/>
        <end position="222"/>
    </location>
</feature>
<dbReference type="AlphaFoldDB" id="A0A8S1R2U9"/>
<evidence type="ECO:0000256" key="1">
    <source>
        <dbReference type="SAM" id="Coils"/>
    </source>
</evidence>
<comment type="caution">
    <text evidence="3">The sequence shown here is derived from an EMBL/GenBank/DDBJ whole genome shotgun (WGS) entry which is preliminary data.</text>
</comment>
<evidence type="ECO:0000256" key="2">
    <source>
        <dbReference type="SAM" id="MobiDB-lite"/>
    </source>
</evidence>
<proteinExistence type="predicted"/>
<accession>A0A8S1R2U9</accession>
<dbReference type="Proteomes" id="UP000692954">
    <property type="component" value="Unassembled WGS sequence"/>
</dbReference>
<feature type="compositionally biased region" description="Basic and acidic residues" evidence="2">
    <location>
        <begin position="199"/>
        <end position="208"/>
    </location>
</feature>
<keyword evidence="4" id="KW-1185">Reference proteome</keyword>
<evidence type="ECO:0000313" key="4">
    <source>
        <dbReference type="Proteomes" id="UP000692954"/>
    </source>
</evidence>